<dbReference type="InterPro" id="IPR011008">
    <property type="entry name" value="Dimeric_a/b-barrel"/>
</dbReference>
<keyword evidence="2" id="KW-1185">Reference proteome</keyword>
<evidence type="ECO:0008006" key="3">
    <source>
        <dbReference type="Google" id="ProtNLM"/>
    </source>
</evidence>
<name>K9X3C9_9NOST</name>
<protein>
    <recommendedName>
        <fullName evidence="3">Antibiotic biosynthesis monooxygenase</fullName>
    </recommendedName>
</protein>
<dbReference type="AlphaFoldDB" id="K9X3C9"/>
<dbReference type="HOGENOM" id="CLU_168032_0_0_3"/>
<dbReference type="PATRIC" id="fig|56107.3.peg.5597"/>
<dbReference type="SUPFAM" id="SSF54909">
    <property type="entry name" value="Dimeric alpha+beta barrel"/>
    <property type="match status" value="1"/>
</dbReference>
<dbReference type="Proteomes" id="UP000010475">
    <property type="component" value="Chromosome"/>
</dbReference>
<reference evidence="1 2" key="1">
    <citation type="submission" date="2012-06" db="EMBL/GenBank/DDBJ databases">
        <title>Finished chromosome of genome of Cylindrospermum stagnale PCC 7417.</title>
        <authorList>
            <consortium name="US DOE Joint Genome Institute"/>
            <person name="Gugger M."/>
            <person name="Coursin T."/>
            <person name="Rippka R."/>
            <person name="Tandeau De Marsac N."/>
            <person name="Huntemann M."/>
            <person name="Wei C.-L."/>
            <person name="Han J."/>
            <person name="Detter J.C."/>
            <person name="Han C."/>
            <person name="Tapia R."/>
            <person name="Chen A."/>
            <person name="Kyrpides N."/>
            <person name="Mavromatis K."/>
            <person name="Markowitz V."/>
            <person name="Szeto E."/>
            <person name="Ivanova N."/>
            <person name="Pagani I."/>
            <person name="Pati A."/>
            <person name="Goodwin L."/>
            <person name="Nordberg H.P."/>
            <person name="Cantor M.N."/>
            <person name="Hua S.X."/>
            <person name="Woyke T."/>
            <person name="Kerfeld C.A."/>
        </authorList>
    </citation>
    <scope>NUCLEOTIDE SEQUENCE [LARGE SCALE GENOMIC DNA]</scope>
    <source>
        <strain evidence="1 2">PCC 7417</strain>
    </source>
</reference>
<proteinExistence type="predicted"/>
<dbReference type="KEGG" id="csg:Cylst_5100"/>
<evidence type="ECO:0000313" key="1">
    <source>
        <dbReference type="EMBL" id="AFZ27145.1"/>
    </source>
</evidence>
<dbReference type="eggNOG" id="COG2329">
    <property type="taxonomic scope" value="Bacteria"/>
</dbReference>
<evidence type="ECO:0000313" key="2">
    <source>
        <dbReference type="Proteomes" id="UP000010475"/>
    </source>
</evidence>
<gene>
    <name evidence="1" type="ORF">Cylst_5100</name>
</gene>
<organism evidence="1 2">
    <name type="scientific">Cylindrospermum stagnale PCC 7417</name>
    <dbReference type="NCBI Taxonomy" id="56107"/>
    <lineage>
        <taxon>Bacteria</taxon>
        <taxon>Bacillati</taxon>
        <taxon>Cyanobacteriota</taxon>
        <taxon>Cyanophyceae</taxon>
        <taxon>Nostocales</taxon>
        <taxon>Nostocaceae</taxon>
        <taxon>Cylindrospermum</taxon>
    </lineage>
</organism>
<dbReference type="EMBL" id="CP003642">
    <property type="protein sequence ID" value="AFZ27145.1"/>
    <property type="molecule type" value="Genomic_DNA"/>
</dbReference>
<accession>K9X3C9</accession>
<sequence length="112" mass="12767">MPSVANYVVASILCSMGVKMQYVLIIHEVADYEAWKKVFDHAASIRKKAGERIYQVLKYENEPNKIVHFSAWTSIVDARAFFESPELVRIRAEAGVKAPEFIYLDELESGEL</sequence>
<dbReference type="STRING" id="56107.Cylst_5100"/>